<dbReference type="CDD" id="cd00067">
    <property type="entry name" value="GAL4"/>
    <property type="match status" value="1"/>
</dbReference>
<dbReference type="GO" id="GO:0000981">
    <property type="term" value="F:DNA-binding transcription factor activity, RNA polymerase II-specific"/>
    <property type="evidence" value="ECO:0007669"/>
    <property type="project" value="InterPro"/>
</dbReference>
<evidence type="ECO:0000259" key="2">
    <source>
        <dbReference type="PROSITE" id="PS50048"/>
    </source>
</evidence>
<dbReference type="PANTHER" id="PTHR31405">
    <property type="entry name" value="TRANSCRIPTION FACTOR PDR8-RELATED"/>
    <property type="match status" value="1"/>
</dbReference>
<dbReference type="OrthoDB" id="4356994at2759"/>
<dbReference type="Proteomes" id="UP000196158">
    <property type="component" value="Unassembled WGS sequence"/>
</dbReference>
<dbReference type="EMBL" id="FXLY01000004">
    <property type="protein sequence ID" value="SMN20075.1"/>
    <property type="molecule type" value="Genomic_DNA"/>
</dbReference>
<reference evidence="3 4" key="1">
    <citation type="submission" date="2017-04" db="EMBL/GenBank/DDBJ databases">
        <authorList>
            <person name="Afonso C.L."/>
            <person name="Miller P.J."/>
            <person name="Scott M.A."/>
            <person name="Spackman E."/>
            <person name="Goraichik I."/>
            <person name="Dimitrov K.M."/>
            <person name="Suarez D.L."/>
            <person name="Swayne D.E."/>
        </authorList>
    </citation>
    <scope>NUCLEOTIDE SEQUENCE [LARGE SCALE GENOMIC DNA]</scope>
</reference>
<protein>
    <submittedName>
        <fullName evidence="3">Similar to Saccharomyces cerevisiae YOR172W YRM1 Zn2-Cys6 zinc-finger transcription factor that activates genes involved in multidrug resistance</fullName>
    </submittedName>
</protein>
<dbReference type="PROSITE" id="PS50048">
    <property type="entry name" value="ZN2_CY6_FUNGAL_2"/>
    <property type="match status" value="1"/>
</dbReference>
<evidence type="ECO:0000313" key="4">
    <source>
        <dbReference type="Proteomes" id="UP000196158"/>
    </source>
</evidence>
<sequence>MSSEQNVVQQQRKRRRIPKSCEACRVKKLKCDRVRPRCSSCIIRQISDCQYEEDRMLGHGKNRKKKNNDDDDDEGDEGDIETKNSAPKKKILLNGVSNSSRGHVNPFASMVYVHRCLPKGKIMVQGPTSLKSFVANIHPPFTEKFEQLWRKTEPERLLWQDEHKETIARTDPLKNMNGPLLGSETSILELCSGLPDYQTLLESMNQFFSGSPLYDISTILSKSDTMEAFHTSFIPDGTIWKLQDRLVKKIGMPVGPHHYQLGILLMINRLVHCKENIDPKIEIFLNNLENQSQANGCYISQCQFLLLRWYHRKIYFTKIDDVKLLNLVNLIVDTSMNLGLQLDIEKIYAGDANIQLLKNMWYWIQFADLSISFQFGRQLKISATVYKNFPYNDTEESSFIKKLNRFLKTVREPYDSIYDQTTSPDLLTSCEQITHFLTIEFPNISDYFRNPYEWKVAVSELRILTLALGILIAMYGLRFKMIGERTLELKNNFTQITLISFKLITDILEHCWRYDNEFFLNLVTSSNSLTPFLTLAISLSEGLFQRAHMNFMSLIYYKITLFNEGYFRPYDLQSLDWDLSTLETRNDKNITINTAFELYTGIFSRWRQPAAMVMKGVLKRSYSYFLMILLQKISRMIVEKVIQFRLKSEETVRYSANVDGAGVPSQNTENYITKNSTSNETADGEDVPYDEKTLLGTQLNSQVSDEFWGSFNDYWEELLKNDYNLTQDFI</sequence>
<dbReference type="SMART" id="SM00066">
    <property type="entry name" value="GAL4"/>
    <property type="match status" value="1"/>
</dbReference>
<dbReference type="InterPro" id="IPR052693">
    <property type="entry name" value="Yeast_MDR_Regulatory"/>
</dbReference>
<dbReference type="Gene3D" id="4.10.240.10">
    <property type="entry name" value="Zn(2)-C6 fungal-type DNA-binding domain"/>
    <property type="match status" value="1"/>
</dbReference>
<dbReference type="PROSITE" id="PS00463">
    <property type="entry name" value="ZN2_CY6_FUNGAL_1"/>
    <property type="match status" value="1"/>
</dbReference>
<dbReference type="SUPFAM" id="SSF57701">
    <property type="entry name" value="Zn2/Cys6 DNA-binding domain"/>
    <property type="match status" value="1"/>
</dbReference>
<feature type="compositionally biased region" description="Acidic residues" evidence="1">
    <location>
        <begin position="69"/>
        <end position="79"/>
    </location>
</feature>
<accession>A0A1X7R361</accession>
<organism evidence="3 4">
    <name type="scientific">Maudiozyma saulgeensis</name>
    <dbReference type="NCBI Taxonomy" id="1789683"/>
    <lineage>
        <taxon>Eukaryota</taxon>
        <taxon>Fungi</taxon>
        <taxon>Dikarya</taxon>
        <taxon>Ascomycota</taxon>
        <taxon>Saccharomycotina</taxon>
        <taxon>Saccharomycetes</taxon>
        <taxon>Saccharomycetales</taxon>
        <taxon>Saccharomycetaceae</taxon>
        <taxon>Maudiozyma</taxon>
    </lineage>
</organism>
<evidence type="ECO:0000256" key="1">
    <source>
        <dbReference type="SAM" id="MobiDB-lite"/>
    </source>
</evidence>
<feature type="region of interest" description="Disordered" evidence="1">
    <location>
        <begin position="665"/>
        <end position="686"/>
    </location>
</feature>
<dbReference type="InterPro" id="IPR001138">
    <property type="entry name" value="Zn2Cys6_DnaBD"/>
</dbReference>
<dbReference type="STRING" id="1789683.A0A1X7R361"/>
<dbReference type="GO" id="GO:0008270">
    <property type="term" value="F:zinc ion binding"/>
    <property type="evidence" value="ECO:0007669"/>
    <property type="project" value="UniProtKB-KW"/>
</dbReference>
<name>A0A1X7R361_9SACH</name>
<keyword evidence="3" id="KW-0863">Zinc-finger</keyword>
<dbReference type="Pfam" id="PF00172">
    <property type="entry name" value="Zn_clus"/>
    <property type="match status" value="1"/>
</dbReference>
<keyword evidence="3" id="KW-0479">Metal-binding</keyword>
<gene>
    <name evidence="3" type="ORF">KASA_0O07304G</name>
</gene>
<keyword evidence="3" id="KW-0862">Zinc</keyword>
<feature type="region of interest" description="Disordered" evidence="1">
    <location>
        <begin position="59"/>
        <end position="86"/>
    </location>
</feature>
<evidence type="ECO:0000313" key="3">
    <source>
        <dbReference type="EMBL" id="SMN20075.1"/>
    </source>
</evidence>
<proteinExistence type="predicted"/>
<feature type="compositionally biased region" description="Polar residues" evidence="1">
    <location>
        <begin position="665"/>
        <end position="681"/>
    </location>
</feature>
<keyword evidence="4" id="KW-1185">Reference proteome</keyword>
<dbReference type="InterPro" id="IPR036864">
    <property type="entry name" value="Zn2-C6_fun-type_DNA-bd_sf"/>
</dbReference>
<feature type="domain" description="Zn(2)-C6 fungal-type" evidence="2">
    <location>
        <begin position="20"/>
        <end position="51"/>
    </location>
</feature>
<dbReference type="AlphaFoldDB" id="A0A1X7R361"/>
<dbReference type="PANTHER" id="PTHR31405:SF8">
    <property type="entry name" value="TRANSCRIPTION FACTOR PDR8-RELATED"/>
    <property type="match status" value="1"/>
</dbReference>